<dbReference type="PANTHER" id="PTHR33931">
    <property type="entry name" value="HOLIN-LIKE PROTEIN CIDA-RELATED"/>
    <property type="match status" value="1"/>
</dbReference>
<evidence type="ECO:0000256" key="2">
    <source>
        <dbReference type="ARBA" id="ARBA00022475"/>
    </source>
</evidence>
<dbReference type="GO" id="GO:0005886">
    <property type="term" value="C:plasma membrane"/>
    <property type="evidence" value="ECO:0007669"/>
    <property type="project" value="UniProtKB-SubCell"/>
</dbReference>
<evidence type="ECO:0000313" key="8">
    <source>
        <dbReference type="EMBL" id="WQE04344.1"/>
    </source>
</evidence>
<keyword evidence="4 6" id="KW-1133">Transmembrane helix</keyword>
<dbReference type="EMBL" id="MUXT01000004">
    <property type="protein sequence ID" value="OOR84595.1"/>
    <property type="molecule type" value="Genomic_DNA"/>
</dbReference>
<organism evidence="7 9">
    <name type="scientific">Moraxella canis</name>
    <dbReference type="NCBI Taxonomy" id="90239"/>
    <lineage>
        <taxon>Bacteria</taxon>
        <taxon>Pseudomonadati</taxon>
        <taxon>Pseudomonadota</taxon>
        <taxon>Gammaproteobacteria</taxon>
        <taxon>Moraxellales</taxon>
        <taxon>Moraxellaceae</taxon>
        <taxon>Moraxella</taxon>
    </lineage>
</organism>
<comment type="subcellular location">
    <subcellularLocation>
        <location evidence="1">Cell membrane</location>
        <topology evidence="1">Multi-pass membrane protein</topology>
    </subcellularLocation>
</comment>
<keyword evidence="5 6" id="KW-0472">Membrane</keyword>
<keyword evidence="2" id="KW-1003">Cell membrane</keyword>
<dbReference type="EMBL" id="CP139961">
    <property type="protein sequence ID" value="WQE04344.1"/>
    <property type="molecule type" value="Genomic_DNA"/>
</dbReference>
<sequence>MVLKAIMIVFGCLFLGQVIVGLFDLPLPPSVIGLILLFLALQTGLVKLTTIEKLAKVLMDYLVLLVVPACISIMQYLDIIRDDFWVLIIGVSVSTILVLLTSAGSYTWLRKRQKSHAQAIKKQGR</sequence>
<dbReference type="PANTHER" id="PTHR33931:SF5">
    <property type="entry name" value="UPF0299 MEMBRANE PROTEIN YOHJ"/>
    <property type="match status" value="1"/>
</dbReference>
<protein>
    <submittedName>
        <fullName evidence="8">CidA/LrgA family protein</fullName>
    </submittedName>
    <submittedName>
        <fullName evidence="7">Murein hydrolase regulator LrgA</fullName>
    </submittedName>
</protein>
<feature type="transmembrane region" description="Helical" evidence="6">
    <location>
        <begin position="29"/>
        <end position="46"/>
    </location>
</feature>
<dbReference type="InterPro" id="IPR005538">
    <property type="entry name" value="LrgA/CidA"/>
</dbReference>
<evidence type="ECO:0000256" key="3">
    <source>
        <dbReference type="ARBA" id="ARBA00022692"/>
    </source>
</evidence>
<evidence type="ECO:0000256" key="4">
    <source>
        <dbReference type="ARBA" id="ARBA00022989"/>
    </source>
</evidence>
<dbReference type="Proteomes" id="UP001324384">
    <property type="component" value="Chromosome"/>
</dbReference>
<keyword evidence="10" id="KW-1185">Reference proteome</keyword>
<reference evidence="7 9" key="1">
    <citation type="submission" date="2017-02" db="EMBL/GenBank/DDBJ databases">
        <title>Draft genome sequence of Moraxella canis CCUG 8415A type strain.</title>
        <authorList>
            <person name="Engstrom-Jakobsson H."/>
            <person name="Salva-Serra F."/>
            <person name="Thorell K."/>
            <person name="Gonzales-Siles L."/>
            <person name="Karlsson R."/>
            <person name="Boulund F."/>
            <person name="Engstrand L."/>
            <person name="Moore E."/>
        </authorList>
    </citation>
    <scope>NUCLEOTIDE SEQUENCE [LARGE SCALE GENOMIC DNA]</scope>
    <source>
        <strain evidence="7 9">CCUG 8415A</strain>
    </source>
</reference>
<feature type="transmembrane region" description="Helical" evidence="6">
    <location>
        <begin position="5"/>
        <end position="23"/>
    </location>
</feature>
<evidence type="ECO:0000256" key="1">
    <source>
        <dbReference type="ARBA" id="ARBA00004651"/>
    </source>
</evidence>
<dbReference type="Proteomes" id="UP000190322">
    <property type="component" value="Unassembled WGS sequence"/>
</dbReference>
<dbReference type="Pfam" id="PF03788">
    <property type="entry name" value="LrgA"/>
    <property type="match status" value="1"/>
</dbReference>
<gene>
    <name evidence="7" type="ORF">B0180_03315</name>
    <name evidence="8" type="ORF">U0021_01725</name>
</gene>
<reference evidence="8 10" key="2">
    <citation type="submission" date="2023-12" db="EMBL/GenBank/DDBJ databases">
        <title>Genome sequencing and assembly of bacterial species from a model synthetic community.</title>
        <authorList>
            <person name="Hogle S.L."/>
        </authorList>
    </citation>
    <scope>NUCLEOTIDE SEQUENCE [LARGE SCALE GENOMIC DNA]</scope>
    <source>
        <strain evidence="8 10">HAMBI_2792</strain>
    </source>
</reference>
<evidence type="ECO:0000313" key="7">
    <source>
        <dbReference type="EMBL" id="OOR84595.1"/>
    </source>
</evidence>
<dbReference type="AlphaFoldDB" id="A0A1S9ZM40"/>
<evidence type="ECO:0000256" key="5">
    <source>
        <dbReference type="ARBA" id="ARBA00023136"/>
    </source>
</evidence>
<evidence type="ECO:0000313" key="10">
    <source>
        <dbReference type="Proteomes" id="UP001324384"/>
    </source>
</evidence>
<name>A0A1S9ZM40_9GAMM</name>
<accession>A0A1S9ZM40</accession>
<evidence type="ECO:0000256" key="6">
    <source>
        <dbReference type="SAM" id="Phobius"/>
    </source>
</evidence>
<feature type="transmembrane region" description="Helical" evidence="6">
    <location>
        <begin position="58"/>
        <end position="78"/>
    </location>
</feature>
<feature type="transmembrane region" description="Helical" evidence="6">
    <location>
        <begin position="84"/>
        <end position="109"/>
    </location>
</feature>
<dbReference type="GO" id="GO:0016787">
    <property type="term" value="F:hydrolase activity"/>
    <property type="evidence" value="ECO:0007669"/>
    <property type="project" value="UniProtKB-KW"/>
</dbReference>
<dbReference type="RefSeq" id="WP_078255648.1">
    <property type="nucleotide sequence ID" value="NZ_CP139961.1"/>
</dbReference>
<keyword evidence="3 6" id="KW-0812">Transmembrane</keyword>
<keyword evidence="7" id="KW-0378">Hydrolase</keyword>
<evidence type="ECO:0000313" key="9">
    <source>
        <dbReference type="Proteomes" id="UP000190322"/>
    </source>
</evidence>
<proteinExistence type="predicted"/>